<protein>
    <recommendedName>
        <fullName evidence="3">ATP-dependent DNA helicase</fullName>
    </recommendedName>
</protein>
<feature type="non-terminal residue" evidence="1">
    <location>
        <position position="1"/>
    </location>
</feature>
<dbReference type="Gene3D" id="3.40.50.300">
    <property type="entry name" value="P-loop containing nucleotide triphosphate hydrolases"/>
    <property type="match status" value="1"/>
</dbReference>
<organism evidence="1 2">
    <name type="scientific">Lentinula lateritia</name>
    <dbReference type="NCBI Taxonomy" id="40482"/>
    <lineage>
        <taxon>Eukaryota</taxon>
        <taxon>Fungi</taxon>
        <taxon>Dikarya</taxon>
        <taxon>Basidiomycota</taxon>
        <taxon>Agaricomycotina</taxon>
        <taxon>Agaricomycetes</taxon>
        <taxon>Agaricomycetidae</taxon>
        <taxon>Agaricales</taxon>
        <taxon>Marasmiineae</taxon>
        <taxon>Omphalotaceae</taxon>
        <taxon>Lentinula</taxon>
    </lineage>
</organism>
<dbReference type="EMBL" id="JANVFS010000005">
    <property type="protein sequence ID" value="KAJ4492072.1"/>
    <property type="molecule type" value="Genomic_DNA"/>
</dbReference>
<sequence>LIKRHGLNTQQTLAFLLLVDTVGHQHGCNTPLEPLRPLVTGSGGTGKSRIFQAQTDFHMELHCSEEFQLTAPTGVVASDIGGSTIHSEAAL</sequence>
<dbReference type="Proteomes" id="UP001150238">
    <property type="component" value="Unassembled WGS sequence"/>
</dbReference>
<comment type="caution">
    <text evidence="1">The sequence shown here is derived from an EMBL/GenBank/DDBJ whole genome shotgun (WGS) entry which is preliminary data.</text>
</comment>
<name>A0A9W9AXM6_9AGAR</name>
<dbReference type="AlphaFoldDB" id="A0A9W9AXM6"/>
<gene>
    <name evidence="1" type="ORF">C8J55DRAFT_419451</name>
</gene>
<reference evidence="1" key="1">
    <citation type="submission" date="2022-08" db="EMBL/GenBank/DDBJ databases">
        <authorList>
            <consortium name="DOE Joint Genome Institute"/>
            <person name="Min B."/>
            <person name="Riley R."/>
            <person name="Sierra-Patev S."/>
            <person name="Naranjo-Ortiz M."/>
            <person name="Looney B."/>
            <person name="Konkel Z."/>
            <person name="Slot J.C."/>
            <person name="Sakamoto Y."/>
            <person name="Steenwyk J.L."/>
            <person name="Rokas A."/>
            <person name="Carro J."/>
            <person name="Camarero S."/>
            <person name="Ferreira P."/>
            <person name="Molpeceres G."/>
            <person name="Ruiz-Duenas F.J."/>
            <person name="Serrano A."/>
            <person name="Henrissat B."/>
            <person name="Drula E."/>
            <person name="Hughes K.W."/>
            <person name="Mata J.L."/>
            <person name="Ishikawa N.K."/>
            <person name="Vargas-Isla R."/>
            <person name="Ushijima S."/>
            <person name="Smith C.A."/>
            <person name="Ahrendt S."/>
            <person name="Andreopoulos W."/>
            <person name="He G."/>
            <person name="Labutti K."/>
            <person name="Lipzen A."/>
            <person name="Ng V."/>
            <person name="Sandor L."/>
            <person name="Barry K."/>
            <person name="Martinez A.T."/>
            <person name="Xiao Y."/>
            <person name="Gibbons J.G."/>
            <person name="Terashima K."/>
            <person name="Hibbett D.S."/>
            <person name="Grigoriev I.V."/>
        </authorList>
    </citation>
    <scope>NUCLEOTIDE SEQUENCE</scope>
    <source>
        <strain evidence="1">Sp2 HRB7682 ss15</strain>
    </source>
</reference>
<proteinExistence type="predicted"/>
<evidence type="ECO:0008006" key="3">
    <source>
        <dbReference type="Google" id="ProtNLM"/>
    </source>
</evidence>
<accession>A0A9W9AXM6</accession>
<reference evidence="1" key="2">
    <citation type="journal article" date="2023" name="Proc. Natl. Acad. Sci. U.S.A.">
        <title>A global phylogenomic analysis of the shiitake genus Lentinula.</title>
        <authorList>
            <person name="Sierra-Patev S."/>
            <person name="Min B."/>
            <person name="Naranjo-Ortiz M."/>
            <person name="Looney B."/>
            <person name="Konkel Z."/>
            <person name="Slot J.C."/>
            <person name="Sakamoto Y."/>
            <person name="Steenwyk J.L."/>
            <person name="Rokas A."/>
            <person name="Carro J."/>
            <person name="Camarero S."/>
            <person name="Ferreira P."/>
            <person name="Molpeceres G."/>
            <person name="Ruiz-Duenas F.J."/>
            <person name="Serrano A."/>
            <person name="Henrissat B."/>
            <person name="Drula E."/>
            <person name="Hughes K.W."/>
            <person name="Mata J.L."/>
            <person name="Ishikawa N.K."/>
            <person name="Vargas-Isla R."/>
            <person name="Ushijima S."/>
            <person name="Smith C.A."/>
            <person name="Donoghue J."/>
            <person name="Ahrendt S."/>
            <person name="Andreopoulos W."/>
            <person name="He G."/>
            <person name="LaButti K."/>
            <person name="Lipzen A."/>
            <person name="Ng V."/>
            <person name="Riley R."/>
            <person name="Sandor L."/>
            <person name="Barry K."/>
            <person name="Martinez A.T."/>
            <person name="Xiao Y."/>
            <person name="Gibbons J.G."/>
            <person name="Terashima K."/>
            <person name="Grigoriev I.V."/>
            <person name="Hibbett D."/>
        </authorList>
    </citation>
    <scope>NUCLEOTIDE SEQUENCE</scope>
    <source>
        <strain evidence="1">Sp2 HRB7682 ss15</strain>
    </source>
</reference>
<evidence type="ECO:0000313" key="2">
    <source>
        <dbReference type="Proteomes" id="UP001150238"/>
    </source>
</evidence>
<evidence type="ECO:0000313" key="1">
    <source>
        <dbReference type="EMBL" id="KAJ4492072.1"/>
    </source>
</evidence>
<dbReference type="InterPro" id="IPR027417">
    <property type="entry name" value="P-loop_NTPase"/>
</dbReference>